<evidence type="ECO:0000259" key="1">
    <source>
        <dbReference type="Pfam" id="PF03407"/>
    </source>
</evidence>
<dbReference type="InterPro" id="IPR005069">
    <property type="entry name" value="Nucl-diP-sugar_transferase"/>
</dbReference>
<dbReference type="Pfam" id="PF03407">
    <property type="entry name" value="Nucleotid_trans"/>
    <property type="match status" value="1"/>
</dbReference>
<proteinExistence type="predicted"/>
<dbReference type="EMBL" id="JALJOQ010000127">
    <property type="protein sequence ID" value="KAK9795560.1"/>
    <property type="molecule type" value="Genomic_DNA"/>
</dbReference>
<protein>
    <recommendedName>
        <fullName evidence="1">Nucleotide-diphospho-sugar transferase domain-containing protein</fullName>
    </recommendedName>
</protein>
<reference evidence="2 3" key="1">
    <citation type="journal article" date="2024" name="Nat. Commun.">
        <title>Phylogenomics reveals the evolutionary origins of lichenization in chlorophyte algae.</title>
        <authorList>
            <person name="Puginier C."/>
            <person name="Libourel C."/>
            <person name="Otte J."/>
            <person name="Skaloud P."/>
            <person name="Haon M."/>
            <person name="Grisel S."/>
            <person name="Petersen M."/>
            <person name="Berrin J.G."/>
            <person name="Delaux P.M."/>
            <person name="Dal Grande F."/>
            <person name="Keller J."/>
        </authorList>
    </citation>
    <scope>NUCLEOTIDE SEQUENCE [LARGE SCALE GENOMIC DNA]</scope>
    <source>
        <strain evidence="2 3">SAG 2036</strain>
    </source>
</reference>
<keyword evidence="3" id="KW-1185">Reference proteome</keyword>
<sequence length="480" mass="53602">MSGCCALQRVAVALQMQTSARLVQLVTVCSLLVIAQADPRFSKLDMQEPPADAGLAAFEDILTVNGSNWKQIVAAVANADKQILFSTFQGVNSPMLQMTANFFAWLHAGQVGNNVLYLSQDKASCKMLWQFGLPCWIDDLCPKGDQLPKGQYRQKFNHYYCKYWWAHELIQEGYDAAFLDNDNVVISNPWQKVSGLKYDFEGLSDYFKFRHRPSPAELISFPAACHYKMVTNRLLNKTDGEGGHGQKIEAEWAHGNVTNYLPYAPVPCASTGMWFAHPTPAAIGLLKTALARLWSEPDEWEQVIAAHLINPDDALPRLRFRVLPHTEYTNVGPYQHELERHNDTFEGIVVHPCCVPNKQEALSEMHLWQSNSWQPEWGREIVTNFQRCLASPHGALCQSIKTTMAPAQATSQHAFHRHHAEWRAKHTKQAILQTEVDKLKASAQAPQTSLGEATAYAPAPEVAEARTGAVSSRLLKAGGL</sequence>
<gene>
    <name evidence="2" type="ORF">WJX73_008955</name>
</gene>
<organism evidence="2 3">
    <name type="scientific">Symbiochloris irregularis</name>
    <dbReference type="NCBI Taxonomy" id="706552"/>
    <lineage>
        <taxon>Eukaryota</taxon>
        <taxon>Viridiplantae</taxon>
        <taxon>Chlorophyta</taxon>
        <taxon>core chlorophytes</taxon>
        <taxon>Trebouxiophyceae</taxon>
        <taxon>Trebouxiales</taxon>
        <taxon>Trebouxiaceae</taxon>
        <taxon>Symbiochloris</taxon>
    </lineage>
</organism>
<feature type="domain" description="Nucleotide-diphospho-sugar transferase" evidence="1">
    <location>
        <begin position="113"/>
        <end position="355"/>
    </location>
</feature>
<evidence type="ECO:0000313" key="2">
    <source>
        <dbReference type="EMBL" id="KAK9795560.1"/>
    </source>
</evidence>
<evidence type="ECO:0000313" key="3">
    <source>
        <dbReference type="Proteomes" id="UP001465755"/>
    </source>
</evidence>
<dbReference type="AlphaFoldDB" id="A0AAW1NUY7"/>
<comment type="caution">
    <text evidence="2">The sequence shown here is derived from an EMBL/GenBank/DDBJ whole genome shotgun (WGS) entry which is preliminary data.</text>
</comment>
<dbReference type="Proteomes" id="UP001465755">
    <property type="component" value="Unassembled WGS sequence"/>
</dbReference>
<accession>A0AAW1NUY7</accession>
<name>A0AAW1NUY7_9CHLO</name>